<sequence>MSVKNTETAEPDFIDLSLLDENLQLQEDGIEVEIVGPTNKPTGLVIVIVGPDSTTAQKASRDLVKEIEQEAAKEGNVDIDGPEAQRRRQITYLAKITKGWNKPPQVDGERLAFSEENVIRLYTKYPIIENQVRFKADRRGSFIKS</sequence>
<name>A0A1B8RHY3_RHILT</name>
<dbReference type="RefSeq" id="WP_065276046.1">
    <property type="nucleotide sequence ID" value="NZ_MAMO01000006.1"/>
</dbReference>
<evidence type="ECO:0000313" key="1">
    <source>
        <dbReference type="EMBL" id="AOO88626.1"/>
    </source>
</evidence>
<proteinExistence type="predicted"/>
<reference evidence="1" key="2">
    <citation type="journal article" date="2016" name="Front. Microbiol.">
        <title>The Regulatory Protein RosR Affects Rhizobium leguminosarum bv. trifolii Protein Profiles, Cell Surface Properties, and Symbiosis with Clover.</title>
        <authorList>
            <person name="Rachwal K."/>
            <person name="Boguszewska A."/>
            <person name="Kopcinska J."/>
            <person name="Karas M."/>
            <person name="Tchorzewski M."/>
            <person name="Janczarek M."/>
        </authorList>
    </citation>
    <scope>NUCLEOTIDE SEQUENCE</scope>
    <source>
        <strain evidence="1">Rt24.2</strain>
    </source>
</reference>
<dbReference type="AlphaFoldDB" id="A0A1B8RHY3"/>
<dbReference type="EMBL" id="KX486262">
    <property type="protein sequence ID" value="AOO88626.1"/>
    <property type="molecule type" value="Genomic_DNA"/>
</dbReference>
<protein>
    <submittedName>
        <fullName evidence="1">Uncharacterized protein</fullName>
    </submittedName>
</protein>
<reference evidence="1" key="1">
    <citation type="journal article" date="2015" name="BMC Genomics">
        <title>Transcriptome profiling of a Rhizobium leguminosarum bv. trifolii rosR mutant reveals the role of the transcriptional regulator RosR in motility, synthesis of cell-surface components, and other cellular processes.</title>
        <authorList>
            <person name="Rachwal K."/>
            <person name="Matczynska E."/>
            <person name="Janczarek M."/>
        </authorList>
    </citation>
    <scope>NUCLEOTIDE SEQUENCE</scope>
    <source>
        <strain evidence="1">Rt24.2</strain>
    </source>
</reference>
<accession>A0A1B8RHY3</accession>
<organism evidence="1">
    <name type="scientific">Rhizobium leguminosarum bv. trifolii</name>
    <dbReference type="NCBI Taxonomy" id="386"/>
    <lineage>
        <taxon>Bacteria</taxon>
        <taxon>Pseudomonadati</taxon>
        <taxon>Pseudomonadota</taxon>
        <taxon>Alphaproteobacteria</taxon>
        <taxon>Hyphomicrobiales</taxon>
        <taxon>Rhizobiaceae</taxon>
        <taxon>Rhizobium/Agrobacterium group</taxon>
        <taxon>Rhizobium</taxon>
    </lineage>
</organism>